<name>A0A149PMD8_9BURK</name>
<dbReference type="AlphaFoldDB" id="A0A149PMD8"/>
<keyword evidence="3" id="KW-1185">Reference proteome</keyword>
<evidence type="ECO:0000313" key="3">
    <source>
        <dbReference type="Proteomes" id="UP000075613"/>
    </source>
</evidence>
<protein>
    <recommendedName>
        <fullName evidence="1">DUF5594 domain-containing protein</fullName>
    </recommendedName>
</protein>
<gene>
    <name evidence="2" type="ORF">CI15_17260</name>
</gene>
<dbReference type="InterPro" id="IPR040953">
    <property type="entry name" value="DUF5594"/>
</dbReference>
<organism evidence="2 3">
    <name type="scientific">Paraburkholderia monticola</name>
    <dbReference type="NCBI Taxonomy" id="1399968"/>
    <lineage>
        <taxon>Bacteria</taxon>
        <taxon>Pseudomonadati</taxon>
        <taxon>Pseudomonadota</taxon>
        <taxon>Betaproteobacteria</taxon>
        <taxon>Burkholderiales</taxon>
        <taxon>Burkholderiaceae</taxon>
        <taxon>Paraburkholderia</taxon>
    </lineage>
</organism>
<dbReference type="Pfam" id="PF18057">
    <property type="entry name" value="DUF5594"/>
    <property type="match status" value="1"/>
</dbReference>
<dbReference type="RefSeq" id="WP_062129527.1">
    <property type="nucleotide sequence ID" value="NZ_LRBG01000022.1"/>
</dbReference>
<evidence type="ECO:0000313" key="2">
    <source>
        <dbReference type="EMBL" id="KXU86227.1"/>
    </source>
</evidence>
<sequence>MRPESANRFDAEFAPRIAEVIAAYFSKTVHTDVLPHGVDGQPTRVRIHAAALSGLGLYPHPLNLYLTWEGDEIERLMGEQGATRFARYLAALPRKLNAWTQARELDFLTHTQGDPVALIGGLDFES</sequence>
<dbReference type="Proteomes" id="UP000075613">
    <property type="component" value="Unassembled WGS sequence"/>
</dbReference>
<comment type="caution">
    <text evidence="2">The sequence shown here is derived from an EMBL/GenBank/DDBJ whole genome shotgun (WGS) entry which is preliminary data.</text>
</comment>
<feature type="domain" description="DUF5594" evidence="1">
    <location>
        <begin position="1"/>
        <end position="125"/>
    </location>
</feature>
<reference evidence="2 3" key="1">
    <citation type="journal article" date="2015" name="Int. J. Syst. Evol. Microbiol.">
        <title>Burkholderia monticola sp. nov., isolated from mountain soil.</title>
        <authorList>
            <person name="Baek I."/>
            <person name="Seo B."/>
            <person name="Lee I."/>
            <person name="Yi H."/>
            <person name="Chun J."/>
        </authorList>
    </citation>
    <scope>NUCLEOTIDE SEQUENCE [LARGE SCALE GENOMIC DNA]</scope>
    <source>
        <strain evidence="2 3">JC2948</strain>
    </source>
</reference>
<evidence type="ECO:0000259" key="1">
    <source>
        <dbReference type="Pfam" id="PF18057"/>
    </source>
</evidence>
<dbReference type="EMBL" id="LRBG01000022">
    <property type="protein sequence ID" value="KXU86227.1"/>
    <property type="molecule type" value="Genomic_DNA"/>
</dbReference>
<proteinExistence type="predicted"/>
<dbReference type="OrthoDB" id="8964768at2"/>
<accession>A0A149PMD8</accession>